<keyword evidence="1" id="KW-0472">Membrane</keyword>
<evidence type="ECO:0000313" key="3">
    <source>
        <dbReference type="EMBL" id="RDW66038.1"/>
    </source>
</evidence>
<gene>
    <name evidence="3" type="ORF">BP6252_09673</name>
</gene>
<reference evidence="3 4" key="1">
    <citation type="journal article" date="2018" name="IMA Fungus">
        <title>IMA Genome-F 9: Draft genome sequence of Annulohypoxylon stygium, Aspergillus mulundensis, Berkeleyomyces basicola (syn. Thielaviopsis basicola), Ceratocystis smalleyi, two Cercospora beticola strains, Coleophoma cylindrospora, Fusarium fracticaudum, Phialophora cf. hyalina, and Morchella septimelata.</title>
        <authorList>
            <person name="Wingfield B.D."/>
            <person name="Bills G.F."/>
            <person name="Dong Y."/>
            <person name="Huang W."/>
            <person name="Nel W.J."/>
            <person name="Swalarsk-Parry B.S."/>
            <person name="Vaghefi N."/>
            <person name="Wilken P.M."/>
            <person name="An Z."/>
            <person name="de Beer Z.W."/>
            <person name="De Vos L."/>
            <person name="Chen L."/>
            <person name="Duong T.A."/>
            <person name="Gao Y."/>
            <person name="Hammerbacher A."/>
            <person name="Kikkert J.R."/>
            <person name="Li Y."/>
            <person name="Li H."/>
            <person name="Li K."/>
            <person name="Li Q."/>
            <person name="Liu X."/>
            <person name="Ma X."/>
            <person name="Naidoo K."/>
            <person name="Pethybridge S.J."/>
            <person name="Sun J."/>
            <person name="Steenkamp E.T."/>
            <person name="van der Nest M.A."/>
            <person name="van Wyk S."/>
            <person name="Wingfield M.J."/>
            <person name="Xiong C."/>
            <person name="Yue Q."/>
            <person name="Zhang X."/>
        </authorList>
    </citation>
    <scope>NUCLEOTIDE SEQUENCE [LARGE SCALE GENOMIC DNA]</scope>
    <source>
        <strain evidence="3 4">BP6252</strain>
    </source>
</reference>
<dbReference type="InterPro" id="IPR012349">
    <property type="entry name" value="Split_barrel_FMN-bd"/>
</dbReference>
<keyword evidence="4" id="KW-1185">Reference proteome</keyword>
<feature type="domain" description="Pyridoxamine 5'-phosphate oxidase N-terminal" evidence="2">
    <location>
        <begin position="37"/>
        <end position="136"/>
    </location>
</feature>
<name>A0A3D8QWG9_9HELO</name>
<evidence type="ECO:0000313" key="4">
    <source>
        <dbReference type="Proteomes" id="UP000256645"/>
    </source>
</evidence>
<accession>A0A3D8QWG9</accession>
<dbReference type="OrthoDB" id="539398at2759"/>
<dbReference type="PANTHER" id="PTHR39336">
    <property type="entry name" value="PYRIDOXAMINE PHOSPHATE OXIDASE FAMILY PROTEIN (AFU_ORTHOLOGUE AFUA_6G11440)"/>
    <property type="match status" value="1"/>
</dbReference>
<dbReference type="PANTHER" id="PTHR39336:SF1">
    <property type="entry name" value="PYRIDOXAMINE PHOSPHATE OXIDASE FAMILY PROTEIN (AFU_ORTHOLOGUE AFUA_6G11440)"/>
    <property type="match status" value="1"/>
</dbReference>
<keyword evidence="1" id="KW-1133">Transmembrane helix</keyword>
<organism evidence="3 4">
    <name type="scientific">Coleophoma cylindrospora</name>
    <dbReference type="NCBI Taxonomy" id="1849047"/>
    <lineage>
        <taxon>Eukaryota</taxon>
        <taxon>Fungi</taxon>
        <taxon>Dikarya</taxon>
        <taxon>Ascomycota</taxon>
        <taxon>Pezizomycotina</taxon>
        <taxon>Leotiomycetes</taxon>
        <taxon>Helotiales</taxon>
        <taxon>Dermateaceae</taxon>
        <taxon>Coleophoma</taxon>
    </lineage>
</organism>
<dbReference type="SUPFAM" id="SSF50475">
    <property type="entry name" value="FMN-binding split barrel"/>
    <property type="match status" value="1"/>
</dbReference>
<dbReference type="EMBL" id="PDLM01000011">
    <property type="protein sequence ID" value="RDW66038.1"/>
    <property type="molecule type" value="Genomic_DNA"/>
</dbReference>
<dbReference type="InterPro" id="IPR011576">
    <property type="entry name" value="Pyridox_Oxase_N"/>
</dbReference>
<dbReference type="Pfam" id="PF01243">
    <property type="entry name" value="PNPOx_N"/>
    <property type="match status" value="1"/>
</dbReference>
<dbReference type="Gene3D" id="2.30.110.10">
    <property type="entry name" value="Electron Transport, Fmn-binding Protein, Chain A"/>
    <property type="match status" value="1"/>
</dbReference>
<proteinExistence type="predicted"/>
<dbReference type="AlphaFoldDB" id="A0A3D8QWG9"/>
<sequence length="249" mass="27842">MPRYYDHIPDNLAQWAMAQPLFSTASAPISGQHINISPKGLPSSTFTIFNPNSCAYIDVTGSGAETISHIYENGRVTLMFCSFASSPRIMRFFCKGSVIEWDNPLFDTYLNKMSKAKVDGARAVILLDVWKVQTSCGYGVPRLGKTIKGDLEKHPEVSFEDRETLGHWAGKQVEKGEMLRYQMENNARSLDGVPGLKTARRDLGERLWWTDLTAGLNRIRQQREALYFGICLGVLLAWATRFGVAVLAS</sequence>
<dbReference type="Proteomes" id="UP000256645">
    <property type="component" value="Unassembled WGS sequence"/>
</dbReference>
<keyword evidence="1" id="KW-0812">Transmembrane</keyword>
<dbReference type="STRING" id="1849047.A0A3D8QWG9"/>
<evidence type="ECO:0000259" key="2">
    <source>
        <dbReference type="Pfam" id="PF01243"/>
    </source>
</evidence>
<protein>
    <recommendedName>
        <fullName evidence="2">Pyridoxamine 5'-phosphate oxidase N-terminal domain-containing protein</fullName>
    </recommendedName>
</protein>
<comment type="caution">
    <text evidence="3">The sequence shown here is derived from an EMBL/GenBank/DDBJ whole genome shotgun (WGS) entry which is preliminary data.</text>
</comment>
<feature type="transmembrane region" description="Helical" evidence="1">
    <location>
        <begin position="225"/>
        <end position="248"/>
    </location>
</feature>
<evidence type="ECO:0000256" key="1">
    <source>
        <dbReference type="SAM" id="Phobius"/>
    </source>
</evidence>